<evidence type="ECO:0000256" key="5">
    <source>
        <dbReference type="ARBA" id="ARBA00022833"/>
    </source>
</evidence>
<keyword evidence="10" id="KW-1185">Reference proteome</keyword>
<dbReference type="GO" id="GO:0005634">
    <property type="term" value="C:nucleus"/>
    <property type="evidence" value="ECO:0007669"/>
    <property type="project" value="UniProtKB-SubCell"/>
</dbReference>
<feature type="domain" description="C2H2-type" evidence="8">
    <location>
        <begin position="58"/>
        <end position="85"/>
    </location>
</feature>
<dbReference type="SUPFAM" id="SSF57667">
    <property type="entry name" value="beta-beta-alpha zinc fingers"/>
    <property type="match status" value="2"/>
</dbReference>
<dbReference type="Gene3D" id="3.30.160.60">
    <property type="entry name" value="Classic Zinc Finger"/>
    <property type="match status" value="2"/>
</dbReference>
<keyword evidence="4" id="KW-0863">Zinc-finger</keyword>
<feature type="domain" description="C2H2-type" evidence="8">
    <location>
        <begin position="85"/>
        <end position="108"/>
    </location>
</feature>
<dbReference type="STRING" id="13249.T1I8B1"/>
<name>T1I8B1_RHOPR</name>
<evidence type="ECO:0000313" key="9">
    <source>
        <dbReference type="EnsemblMetazoa" id="RPRC012533-PA"/>
    </source>
</evidence>
<dbReference type="Proteomes" id="UP000015103">
    <property type="component" value="Unassembled WGS sequence"/>
</dbReference>
<dbReference type="PANTHER" id="PTHR24394">
    <property type="entry name" value="ZINC FINGER PROTEIN"/>
    <property type="match status" value="1"/>
</dbReference>
<feature type="domain" description="C2H2-type" evidence="8">
    <location>
        <begin position="25"/>
        <end position="47"/>
    </location>
</feature>
<accession>T1I8B1</accession>
<keyword evidence="6" id="KW-0539">Nucleus</keyword>
<keyword evidence="3" id="KW-0677">Repeat</keyword>
<evidence type="ECO:0000256" key="1">
    <source>
        <dbReference type="ARBA" id="ARBA00004123"/>
    </source>
</evidence>
<evidence type="ECO:0000313" key="10">
    <source>
        <dbReference type="Proteomes" id="UP000015103"/>
    </source>
</evidence>
<evidence type="ECO:0000256" key="2">
    <source>
        <dbReference type="ARBA" id="ARBA00022723"/>
    </source>
</evidence>
<dbReference type="GO" id="GO:0008270">
    <property type="term" value="F:zinc ion binding"/>
    <property type="evidence" value="ECO:0007669"/>
    <property type="project" value="UniProtKB-KW"/>
</dbReference>
<dbReference type="PROSITE" id="PS00028">
    <property type="entry name" value="ZINC_FINGER_C2H2_1"/>
    <property type="match status" value="2"/>
</dbReference>
<dbReference type="EnsemblMetazoa" id="RPRC012533-RA">
    <property type="protein sequence ID" value="RPRC012533-PA"/>
    <property type="gene ID" value="RPRC012533"/>
</dbReference>
<dbReference type="VEuPathDB" id="VectorBase:RPRC012533"/>
<dbReference type="AlphaFoldDB" id="T1I8B1"/>
<dbReference type="eggNOG" id="KOG1721">
    <property type="taxonomic scope" value="Eukaryota"/>
</dbReference>
<evidence type="ECO:0000256" key="3">
    <source>
        <dbReference type="ARBA" id="ARBA00022737"/>
    </source>
</evidence>
<keyword evidence="2" id="KW-0479">Metal-binding</keyword>
<dbReference type="InParanoid" id="T1I8B1"/>
<sequence length="115" mass="13067">QESLVEAVYSDEESDDDASSDFGSTQCKLCGREFFRNCSLALHLKSHECMGSIEIRPYKCETCGKSYAQKSVLKKHMAVHSGEKLQCNICNVGFTQRSSLVRHRKRLHKELYSDS</sequence>
<keyword evidence="5" id="KW-0862">Zinc</keyword>
<dbReference type="EMBL" id="ACPB03011989">
    <property type="status" value="NOT_ANNOTATED_CDS"/>
    <property type="molecule type" value="Genomic_DNA"/>
</dbReference>
<evidence type="ECO:0000256" key="4">
    <source>
        <dbReference type="ARBA" id="ARBA00022771"/>
    </source>
</evidence>
<dbReference type="SMART" id="SM00355">
    <property type="entry name" value="ZnF_C2H2"/>
    <property type="match status" value="3"/>
</dbReference>
<evidence type="ECO:0000256" key="6">
    <source>
        <dbReference type="ARBA" id="ARBA00023242"/>
    </source>
</evidence>
<dbReference type="GO" id="GO:0000981">
    <property type="term" value="F:DNA-binding transcription factor activity, RNA polymerase II-specific"/>
    <property type="evidence" value="ECO:0007669"/>
    <property type="project" value="TreeGrafter"/>
</dbReference>
<comment type="subcellular location">
    <subcellularLocation>
        <location evidence="1">Nucleus</location>
    </subcellularLocation>
</comment>
<dbReference type="Pfam" id="PF00096">
    <property type="entry name" value="zf-C2H2"/>
    <property type="match status" value="3"/>
</dbReference>
<protein>
    <recommendedName>
        <fullName evidence="8">C2H2-type domain-containing protein</fullName>
    </recommendedName>
</protein>
<feature type="compositionally biased region" description="Acidic residues" evidence="7">
    <location>
        <begin position="9"/>
        <end position="19"/>
    </location>
</feature>
<evidence type="ECO:0000259" key="8">
    <source>
        <dbReference type="PROSITE" id="PS50157"/>
    </source>
</evidence>
<dbReference type="PANTHER" id="PTHR24394:SF44">
    <property type="entry name" value="ZINC FINGER PROTEIN 271-LIKE"/>
    <property type="match status" value="1"/>
</dbReference>
<dbReference type="FunFam" id="3.30.160.60:FF:000340">
    <property type="entry name" value="zinc finger protein 473 isoform X1"/>
    <property type="match status" value="1"/>
</dbReference>
<dbReference type="InterPro" id="IPR013087">
    <property type="entry name" value="Znf_C2H2_type"/>
</dbReference>
<dbReference type="OMA" id="KSHECMG"/>
<dbReference type="HOGENOM" id="CLU_2115035_0_0_1"/>
<proteinExistence type="predicted"/>
<dbReference type="InterPro" id="IPR036236">
    <property type="entry name" value="Znf_C2H2_sf"/>
</dbReference>
<reference evidence="9" key="1">
    <citation type="submission" date="2015-05" db="UniProtKB">
        <authorList>
            <consortium name="EnsemblMetazoa"/>
        </authorList>
    </citation>
    <scope>IDENTIFICATION</scope>
</reference>
<feature type="region of interest" description="Disordered" evidence="7">
    <location>
        <begin position="1"/>
        <end position="22"/>
    </location>
</feature>
<organism evidence="9 10">
    <name type="scientific">Rhodnius prolixus</name>
    <name type="common">Triatomid bug</name>
    <dbReference type="NCBI Taxonomy" id="13249"/>
    <lineage>
        <taxon>Eukaryota</taxon>
        <taxon>Metazoa</taxon>
        <taxon>Ecdysozoa</taxon>
        <taxon>Arthropoda</taxon>
        <taxon>Hexapoda</taxon>
        <taxon>Insecta</taxon>
        <taxon>Pterygota</taxon>
        <taxon>Neoptera</taxon>
        <taxon>Paraneoptera</taxon>
        <taxon>Hemiptera</taxon>
        <taxon>Heteroptera</taxon>
        <taxon>Panheteroptera</taxon>
        <taxon>Cimicomorpha</taxon>
        <taxon>Reduviidae</taxon>
        <taxon>Triatominae</taxon>
        <taxon>Rhodnius</taxon>
    </lineage>
</organism>
<dbReference type="PROSITE" id="PS50157">
    <property type="entry name" value="ZINC_FINGER_C2H2_2"/>
    <property type="match status" value="3"/>
</dbReference>
<evidence type="ECO:0000256" key="7">
    <source>
        <dbReference type="SAM" id="MobiDB-lite"/>
    </source>
</evidence>